<name>A0A1R2C2X3_9CILI</name>
<dbReference type="Proteomes" id="UP000187209">
    <property type="component" value="Unassembled WGS sequence"/>
</dbReference>
<dbReference type="EMBL" id="MPUH01000308">
    <property type="protein sequence ID" value="OMJ83321.1"/>
    <property type="molecule type" value="Genomic_DNA"/>
</dbReference>
<protein>
    <submittedName>
        <fullName evidence="1">Uncharacterized protein</fullName>
    </submittedName>
</protein>
<reference evidence="1 2" key="1">
    <citation type="submission" date="2016-11" db="EMBL/GenBank/DDBJ databases">
        <title>The macronuclear genome of Stentor coeruleus: a giant cell with tiny introns.</title>
        <authorList>
            <person name="Slabodnick M."/>
            <person name="Ruby J.G."/>
            <person name="Reiff S.B."/>
            <person name="Swart E.C."/>
            <person name="Gosai S."/>
            <person name="Prabakaran S."/>
            <person name="Witkowska E."/>
            <person name="Larue G.E."/>
            <person name="Fisher S."/>
            <person name="Freeman R.M."/>
            <person name="Gunawardena J."/>
            <person name="Chu W."/>
            <person name="Stover N.A."/>
            <person name="Gregory B.D."/>
            <person name="Nowacki M."/>
            <person name="Derisi J."/>
            <person name="Roy S.W."/>
            <person name="Marshall W.F."/>
            <person name="Sood P."/>
        </authorList>
    </citation>
    <scope>NUCLEOTIDE SEQUENCE [LARGE SCALE GENOMIC DNA]</scope>
    <source>
        <strain evidence="1">WM001</strain>
    </source>
</reference>
<comment type="caution">
    <text evidence="1">The sequence shown here is derived from an EMBL/GenBank/DDBJ whole genome shotgun (WGS) entry which is preliminary data.</text>
</comment>
<dbReference type="AlphaFoldDB" id="A0A1R2C2X3"/>
<accession>A0A1R2C2X3</accession>
<proteinExistence type="predicted"/>
<gene>
    <name evidence="1" type="ORF">SteCoe_15784</name>
</gene>
<evidence type="ECO:0000313" key="2">
    <source>
        <dbReference type="Proteomes" id="UP000187209"/>
    </source>
</evidence>
<evidence type="ECO:0000313" key="1">
    <source>
        <dbReference type="EMBL" id="OMJ83321.1"/>
    </source>
</evidence>
<organism evidence="1 2">
    <name type="scientific">Stentor coeruleus</name>
    <dbReference type="NCBI Taxonomy" id="5963"/>
    <lineage>
        <taxon>Eukaryota</taxon>
        <taxon>Sar</taxon>
        <taxon>Alveolata</taxon>
        <taxon>Ciliophora</taxon>
        <taxon>Postciliodesmatophora</taxon>
        <taxon>Heterotrichea</taxon>
        <taxon>Heterotrichida</taxon>
        <taxon>Stentoridae</taxon>
        <taxon>Stentor</taxon>
    </lineage>
</organism>
<keyword evidence="2" id="KW-1185">Reference proteome</keyword>
<sequence>MGCAESPNIRNAEAIINNYCSCKTYFNKERQYEETFLESSAFFLGPEILTSKPEAGEITLYSKLNNIVPFNKEERTNHTTHLSEKAIKTLNARSSEPTIKLDKDSFIRMLQRQCKNSDVDTQA</sequence>